<sequence length="182" mass="21689">GYQLSIEYADKYTHIAPAWFQVKRYGTSFMIFGENDIDKKWIENLKIRSPSTRVVPRFFFSSEEWQLQDIRSIIYKKGYQVRLINKISNFLQTHQLDGAVVEFVSFFNWLATVVHDKKKKNDPSNNDHTTPDPTLYASEQRRLTTFIVTFLFFFFFFKKKKKVPNLHCPLWLTRIFPALMSL</sequence>
<dbReference type="GO" id="GO:0070492">
    <property type="term" value="F:oligosaccharide binding"/>
    <property type="evidence" value="ECO:0007669"/>
    <property type="project" value="TreeGrafter"/>
</dbReference>
<keyword evidence="2" id="KW-0812">Transmembrane</keyword>
<dbReference type="SUPFAM" id="SSF51445">
    <property type="entry name" value="(Trans)glycosidases"/>
    <property type="match status" value="1"/>
</dbReference>
<dbReference type="PANTHER" id="PTHR46066">
    <property type="entry name" value="CHITINASE DOMAIN-CONTAINING PROTEIN 1 FAMILY MEMBER"/>
    <property type="match status" value="1"/>
</dbReference>
<feature type="transmembrane region" description="Helical" evidence="2">
    <location>
        <begin position="141"/>
        <end position="157"/>
    </location>
</feature>
<organism evidence="3 4">
    <name type="scientific">Reticulomyxa filosa</name>
    <dbReference type="NCBI Taxonomy" id="46433"/>
    <lineage>
        <taxon>Eukaryota</taxon>
        <taxon>Sar</taxon>
        <taxon>Rhizaria</taxon>
        <taxon>Retaria</taxon>
        <taxon>Foraminifera</taxon>
        <taxon>Monothalamids</taxon>
        <taxon>Reticulomyxidae</taxon>
        <taxon>Reticulomyxa</taxon>
    </lineage>
</organism>
<name>X6NNX9_RETFI</name>
<proteinExistence type="inferred from homology"/>
<dbReference type="InterPro" id="IPR017853">
    <property type="entry name" value="GH"/>
</dbReference>
<dbReference type="PANTHER" id="PTHR46066:SF2">
    <property type="entry name" value="CHITINASE DOMAIN-CONTAINING PROTEIN 1"/>
    <property type="match status" value="1"/>
</dbReference>
<protein>
    <submittedName>
        <fullName evidence="3">Chitinase domain-containing protein 1</fullName>
    </submittedName>
</protein>
<accession>X6NNX9</accession>
<dbReference type="Proteomes" id="UP000023152">
    <property type="component" value="Unassembled WGS sequence"/>
</dbReference>
<dbReference type="Gene3D" id="3.20.20.80">
    <property type="entry name" value="Glycosidases"/>
    <property type="match status" value="1"/>
</dbReference>
<dbReference type="OrthoDB" id="10254444at2759"/>
<dbReference type="EMBL" id="ASPP01007469">
    <property type="protein sequence ID" value="ETO27082.1"/>
    <property type="molecule type" value="Genomic_DNA"/>
</dbReference>
<evidence type="ECO:0000256" key="2">
    <source>
        <dbReference type="SAM" id="Phobius"/>
    </source>
</evidence>
<keyword evidence="2" id="KW-0472">Membrane</keyword>
<gene>
    <name evidence="3" type="ORF">RFI_10049</name>
</gene>
<reference evidence="3 4" key="1">
    <citation type="journal article" date="2013" name="Curr. Biol.">
        <title>The Genome of the Foraminiferan Reticulomyxa filosa.</title>
        <authorList>
            <person name="Glockner G."/>
            <person name="Hulsmann N."/>
            <person name="Schleicher M."/>
            <person name="Noegel A.A."/>
            <person name="Eichinger L."/>
            <person name="Gallinger C."/>
            <person name="Pawlowski J."/>
            <person name="Sierra R."/>
            <person name="Euteneuer U."/>
            <person name="Pillet L."/>
            <person name="Moustafa A."/>
            <person name="Platzer M."/>
            <person name="Groth M."/>
            <person name="Szafranski K."/>
            <person name="Schliwa M."/>
        </authorList>
    </citation>
    <scope>NUCLEOTIDE SEQUENCE [LARGE SCALE GENOMIC DNA]</scope>
</reference>
<dbReference type="AlphaFoldDB" id="X6NNX9"/>
<feature type="non-terminal residue" evidence="3">
    <location>
        <position position="1"/>
    </location>
</feature>
<evidence type="ECO:0000313" key="3">
    <source>
        <dbReference type="EMBL" id="ETO27082.1"/>
    </source>
</evidence>
<keyword evidence="2" id="KW-1133">Transmembrane helix</keyword>
<dbReference type="GO" id="GO:0012505">
    <property type="term" value="C:endomembrane system"/>
    <property type="evidence" value="ECO:0007669"/>
    <property type="project" value="TreeGrafter"/>
</dbReference>
<evidence type="ECO:0000313" key="4">
    <source>
        <dbReference type="Proteomes" id="UP000023152"/>
    </source>
</evidence>
<comment type="similarity">
    <text evidence="1">Belongs to the glycosyl hydrolase 18 family.</text>
</comment>
<evidence type="ECO:0000256" key="1">
    <source>
        <dbReference type="ARBA" id="ARBA00009336"/>
    </source>
</evidence>
<comment type="caution">
    <text evidence="3">The sequence shown here is derived from an EMBL/GenBank/DDBJ whole genome shotgun (WGS) entry which is preliminary data.</text>
</comment>
<keyword evidence="4" id="KW-1185">Reference proteome</keyword>